<evidence type="ECO:0000259" key="15">
    <source>
        <dbReference type="PROSITE" id="PS50041"/>
    </source>
</evidence>
<evidence type="ECO:0000256" key="3">
    <source>
        <dbReference type="ARBA" id="ARBA00022448"/>
    </source>
</evidence>
<evidence type="ECO:0000313" key="16">
    <source>
        <dbReference type="EMBL" id="KAK3851204.1"/>
    </source>
</evidence>
<feature type="region of interest" description="Disordered" evidence="14">
    <location>
        <begin position="1"/>
        <end position="67"/>
    </location>
</feature>
<comment type="similarity">
    <text evidence="13">Belongs to the ligand-gated ion channel (TC 1.A.9) family.</text>
</comment>
<feature type="transmembrane region" description="Helical" evidence="13">
    <location>
        <begin position="547"/>
        <end position="571"/>
    </location>
</feature>
<dbReference type="InterPro" id="IPR016187">
    <property type="entry name" value="CTDL_fold"/>
</dbReference>
<accession>A0AAE1EG96</accession>
<dbReference type="InterPro" id="IPR036719">
    <property type="entry name" value="Neuro-gated_channel_TM_sf"/>
</dbReference>
<dbReference type="SUPFAM" id="SSF57424">
    <property type="entry name" value="LDL receptor-like module"/>
    <property type="match status" value="1"/>
</dbReference>
<organism evidence="16 17">
    <name type="scientific">Petrolisthes cinctipes</name>
    <name type="common">Flat porcelain crab</name>
    <dbReference type="NCBI Taxonomy" id="88211"/>
    <lineage>
        <taxon>Eukaryota</taxon>
        <taxon>Metazoa</taxon>
        <taxon>Ecdysozoa</taxon>
        <taxon>Arthropoda</taxon>
        <taxon>Crustacea</taxon>
        <taxon>Multicrustacea</taxon>
        <taxon>Malacostraca</taxon>
        <taxon>Eumalacostraca</taxon>
        <taxon>Eucarida</taxon>
        <taxon>Decapoda</taxon>
        <taxon>Pleocyemata</taxon>
        <taxon>Anomura</taxon>
        <taxon>Galatheoidea</taxon>
        <taxon>Porcellanidae</taxon>
        <taxon>Petrolisthes</taxon>
    </lineage>
</organism>
<dbReference type="PANTHER" id="PTHR18945">
    <property type="entry name" value="NEUROTRANSMITTER GATED ION CHANNEL"/>
    <property type="match status" value="1"/>
</dbReference>
<dbReference type="GO" id="GO:0004888">
    <property type="term" value="F:transmembrane signaling receptor activity"/>
    <property type="evidence" value="ECO:0007669"/>
    <property type="project" value="InterPro"/>
</dbReference>
<keyword evidence="11 13" id="KW-0407">Ion channel</keyword>
<dbReference type="Gene3D" id="4.10.400.10">
    <property type="entry name" value="Low-density Lipoprotein Receptor"/>
    <property type="match status" value="1"/>
</dbReference>
<dbReference type="Gene3D" id="2.70.170.10">
    <property type="entry name" value="Neurotransmitter-gated ion-channel ligand-binding domain"/>
    <property type="match status" value="1"/>
</dbReference>
<dbReference type="InterPro" id="IPR038050">
    <property type="entry name" value="Neuro_actylchol_rec"/>
</dbReference>
<evidence type="ECO:0000256" key="4">
    <source>
        <dbReference type="ARBA" id="ARBA00022475"/>
    </source>
</evidence>
<dbReference type="PROSITE" id="PS50041">
    <property type="entry name" value="C_TYPE_LECTIN_2"/>
    <property type="match status" value="1"/>
</dbReference>
<dbReference type="Gene3D" id="1.20.58.390">
    <property type="entry name" value="Neurotransmitter-gated ion-channel transmembrane domain"/>
    <property type="match status" value="1"/>
</dbReference>
<evidence type="ECO:0000256" key="11">
    <source>
        <dbReference type="ARBA" id="ARBA00023303"/>
    </source>
</evidence>
<dbReference type="SUPFAM" id="SSF63712">
    <property type="entry name" value="Nicotinic receptor ligand binding domain-like"/>
    <property type="match status" value="1"/>
</dbReference>
<reference evidence="16" key="1">
    <citation type="submission" date="2023-10" db="EMBL/GenBank/DDBJ databases">
        <title>Genome assemblies of two species of porcelain crab, Petrolisthes cinctipes and Petrolisthes manimaculis (Anomura: Porcellanidae).</title>
        <authorList>
            <person name="Angst P."/>
        </authorList>
    </citation>
    <scope>NUCLEOTIDE SEQUENCE</scope>
    <source>
        <strain evidence="16">PB745_01</strain>
        <tissue evidence="16">Gill</tissue>
    </source>
</reference>
<evidence type="ECO:0000256" key="5">
    <source>
        <dbReference type="ARBA" id="ARBA00022692"/>
    </source>
</evidence>
<keyword evidence="3 13" id="KW-0813">Transport</keyword>
<dbReference type="InterPro" id="IPR016186">
    <property type="entry name" value="C-type_lectin-like/link_sf"/>
</dbReference>
<dbReference type="SUPFAM" id="SSF90112">
    <property type="entry name" value="Neurotransmitter-gated ion-channel transmembrane pore"/>
    <property type="match status" value="1"/>
</dbReference>
<dbReference type="InterPro" id="IPR036734">
    <property type="entry name" value="Neur_chan_lig-bd_sf"/>
</dbReference>
<dbReference type="InterPro" id="IPR006028">
    <property type="entry name" value="GABAA/Glycine_rcpt"/>
</dbReference>
<comment type="subcellular location">
    <subcellularLocation>
        <location evidence="2">Cell membrane</location>
    </subcellularLocation>
    <subcellularLocation>
        <location evidence="1">Membrane</location>
        <topology evidence="1">Multi-pass membrane protein</topology>
    </subcellularLocation>
</comment>
<sequence>MQSPLTPTTMQSPSPHITTMQSPPQPPRSPPPPHTNTTTTTQSPPHHPNQTTSKSPTPHTNTTTTTQQRAIIFPQQKTWSASRQLCENLKSSLVMPRTAASNTELYQDALPFISVCQPANHAKGFLWLGGTDEVENGVWTDFEGNILNFTNFDDTYKSTKRSCLIMLIPPYNEKWDDVSCGKTYSMCVPCQEEMSSKNRTVLKMRGLCEEDENAAWFTLHQDQGEAPMFKGFTRYRISTNEAGGGWELYDLWKNKTVARYPTHDSSYPLGTHTWELVSDYDICDMRSGSTRVLTLSGCYTDEYTCGDGTCVDLERRCDLRVDCPDNTDEIGCDKLKKPQDYLSSLTPAGVEPGPLAMNLSLTILGFSEINLRDMMLTVNLAYTLSWFDQRLQYRNLKYFDQINHIQVDEVWTPRVEYLNADFPNVHTDGLLLTVGRRSPPEPDDPSLHSHDEIFEGAKNPLQLYRRVNAPFSCNMKLQNFPFDTQRCHLLLRLASARQDFLSFVQLNVSYMGEQLLTEYEVGKVTVQHIQEEDYSVADITITLYRRFWFYFTSTYVPTVMLMLISFASLFCKRENCDLRVMMALTTLLVLYALYQQISNGLPKTSYVKAIDVWCFFAITFIFTKVIFHVVVDVAVRVSYGIRRKRHVSIGQHHHQQQHTSKERVNSWEDEIEKIPRLSLRLPTNRNNTTTTTTTTNNNNNKVMVMARIGYTVVFLLFAVVYWIIVLLNVDY</sequence>
<dbReference type="InterPro" id="IPR006202">
    <property type="entry name" value="Neur_chan_lig-bd"/>
</dbReference>
<evidence type="ECO:0000256" key="8">
    <source>
        <dbReference type="ARBA" id="ARBA00023065"/>
    </source>
</evidence>
<keyword evidence="9 13" id="KW-0472">Membrane</keyword>
<dbReference type="Pfam" id="PF00059">
    <property type="entry name" value="Lectin_C"/>
    <property type="match status" value="1"/>
</dbReference>
<evidence type="ECO:0000256" key="6">
    <source>
        <dbReference type="ARBA" id="ARBA00022729"/>
    </source>
</evidence>
<comment type="caution">
    <text evidence="16">The sequence shown here is derived from an EMBL/GenBank/DDBJ whole genome shotgun (WGS) entry which is preliminary data.</text>
</comment>
<dbReference type="SMART" id="SM00034">
    <property type="entry name" value="CLECT"/>
    <property type="match status" value="1"/>
</dbReference>
<keyword evidence="4" id="KW-1003">Cell membrane</keyword>
<dbReference type="Pfam" id="PF00057">
    <property type="entry name" value="Ldl_recept_a"/>
    <property type="match status" value="1"/>
</dbReference>
<name>A0AAE1EG96_PETCI</name>
<feature type="transmembrane region" description="Helical" evidence="13">
    <location>
        <begin position="708"/>
        <end position="729"/>
    </location>
</feature>
<proteinExistence type="inferred from homology"/>
<feature type="compositionally biased region" description="Pro residues" evidence="14">
    <location>
        <begin position="23"/>
        <end position="34"/>
    </location>
</feature>
<dbReference type="EMBL" id="JAWQEG010007999">
    <property type="protein sequence ID" value="KAK3851204.1"/>
    <property type="molecule type" value="Genomic_DNA"/>
</dbReference>
<feature type="compositionally biased region" description="Polar residues" evidence="14">
    <location>
        <begin position="1"/>
        <end position="17"/>
    </location>
</feature>
<dbReference type="Gene3D" id="3.10.100.10">
    <property type="entry name" value="Mannose-Binding Protein A, subunit A"/>
    <property type="match status" value="1"/>
</dbReference>
<dbReference type="CDD" id="cd00112">
    <property type="entry name" value="LDLa"/>
    <property type="match status" value="1"/>
</dbReference>
<evidence type="ECO:0000313" key="17">
    <source>
        <dbReference type="Proteomes" id="UP001286313"/>
    </source>
</evidence>
<evidence type="ECO:0000256" key="10">
    <source>
        <dbReference type="ARBA" id="ARBA00023157"/>
    </source>
</evidence>
<dbReference type="InterPro" id="IPR001304">
    <property type="entry name" value="C-type_lectin-like"/>
</dbReference>
<evidence type="ECO:0000256" key="12">
    <source>
        <dbReference type="PROSITE-ProRule" id="PRU00124"/>
    </source>
</evidence>
<evidence type="ECO:0000256" key="1">
    <source>
        <dbReference type="ARBA" id="ARBA00004141"/>
    </source>
</evidence>
<feature type="disulfide bond" evidence="12">
    <location>
        <begin position="317"/>
        <end position="332"/>
    </location>
</feature>
<evidence type="ECO:0000256" key="14">
    <source>
        <dbReference type="SAM" id="MobiDB-lite"/>
    </source>
</evidence>
<feature type="compositionally biased region" description="Low complexity" evidence="14">
    <location>
        <begin position="35"/>
        <end position="66"/>
    </location>
</feature>
<evidence type="ECO:0000256" key="7">
    <source>
        <dbReference type="ARBA" id="ARBA00022989"/>
    </source>
</evidence>
<dbReference type="PROSITE" id="PS01209">
    <property type="entry name" value="LDLRA_1"/>
    <property type="match status" value="1"/>
</dbReference>
<dbReference type="SMART" id="SM00192">
    <property type="entry name" value="LDLa"/>
    <property type="match status" value="1"/>
</dbReference>
<keyword evidence="5 13" id="KW-0812">Transmembrane</keyword>
<evidence type="ECO:0000256" key="13">
    <source>
        <dbReference type="RuleBase" id="RU000687"/>
    </source>
</evidence>
<dbReference type="GO" id="GO:0005886">
    <property type="term" value="C:plasma membrane"/>
    <property type="evidence" value="ECO:0007669"/>
    <property type="project" value="UniProtKB-SubCell"/>
</dbReference>
<feature type="disulfide bond" evidence="12">
    <location>
        <begin position="305"/>
        <end position="323"/>
    </location>
</feature>
<feature type="transmembrane region" description="Helical" evidence="13">
    <location>
        <begin position="578"/>
        <end position="597"/>
    </location>
</feature>
<dbReference type="InterPro" id="IPR018000">
    <property type="entry name" value="Neurotransmitter_ion_chnl_CS"/>
</dbReference>
<dbReference type="InterPro" id="IPR006201">
    <property type="entry name" value="Neur_channel"/>
</dbReference>
<keyword evidence="6" id="KW-0732">Signal</keyword>
<dbReference type="SUPFAM" id="SSF56436">
    <property type="entry name" value="C-type lectin-like"/>
    <property type="match status" value="1"/>
</dbReference>
<keyword evidence="7 13" id="KW-1133">Transmembrane helix</keyword>
<dbReference type="PROSITE" id="PS50068">
    <property type="entry name" value="LDLRA_2"/>
    <property type="match status" value="1"/>
</dbReference>
<evidence type="ECO:0000256" key="2">
    <source>
        <dbReference type="ARBA" id="ARBA00004236"/>
    </source>
</evidence>
<keyword evidence="10 12" id="KW-1015">Disulfide bond</keyword>
<dbReference type="CDD" id="cd00037">
    <property type="entry name" value="CLECT"/>
    <property type="match status" value="1"/>
</dbReference>
<dbReference type="AlphaFoldDB" id="A0AAE1EG96"/>
<feature type="transmembrane region" description="Helical" evidence="13">
    <location>
        <begin position="609"/>
        <end position="635"/>
    </location>
</feature>
<gene>
    <name evidence="16" type="ORF">Pcinc_042135</name>
</gene>
<feature type="domain" description="C-type lectin" evidence="15">
    <location>
        <begin position="72"/>
        <end position="180"/>
    </location>
</feature>
<evidence type="ECO:0000256" key="9">
    <source>
        <dbReference type="ARBA" id="ARBA00023136"/>
    </source>
</evidence>
<dbReference type="InterPro" id="IPR036055">
    <property type="entry name" value="LDL_receptor-like_sf"/>
</dbReference>
<keyword evidence="17" id="KW-1185">Reference proteome</keyword>
<protein>
    <recommendedName>
        <fullName evidence="15">C-type lectin domain-containing protein</fullName>
    </recommendedName>
</protein>
<keyword evidence="8 13" id="KW-0406">Ion transport</keyword>
<dbReference type="PROSITE" id="PS00236">
    <property type="entry name" value="NEUROTR_ION_CHANNEL"/>
    <property type="match status" value="1"/>
</dbReference>
<feature type="disulfide bond" evidence="12">
    <location>
        <begin position="298"/>
        <end position="310"/>
    </location>
</feature>
<dbReference type="Pfam" id="PF02931">
    <property type="entry name" value="Neur_chan_LBD"/>
    <property type="match status" value="1"/>
</dbReference>
<dbReference type="PRINTS" id="PR00253">
    <property type="entry name" value="GABAARECEPTR"/>
</dbReference>
<dbReference type="Proteomes" id="UP001286313">
    <property type="component" value="Unassembled WGS sequence"/>
</dbReference>
<dbReference type="InterPro" id="IPR002172">
    <property type="entry name" value="LDrepeatLR_classA_rpt"/>
</dbReference>
<dbReference type="InterPro" id="IPR023415">
    <property type="entry name" value="LDLR_class-A_CS"/>
</dbReference>
<dbReference type="GO" id="GO:0005230">
    <property type="term" value="F:extracellular ligand-gated monoatomic ion channel activity"/>
    <property type="evidence" value="ECO:0007669"/>
    <property type="project" value="InterPro"/>
</dbReference>
<dbReference type="PRINTS" id="PR00252">
    <property type="entry name" value="NRIONCHANNEL"/>
</dbReference>